<sequence>MKRVLLLDADGVLFWNDTFLAMILKALEEWNIAEQDITEAYRSVVESSDIFGSPEEWISTLENENKHWEKIYQNIAEYLCRKYSYNSNDITEQLLNKAVYYNNCMVYSDVVPFLEKVHNGIDCYVLTNAYPSVYQVLNVLGISKYIKTVFSSSDIRMCKPDKEIFFYTLAELGVNHKDVIFVDDKPENVIAAQEIGMKAVLMNREKKETTLQWVKNLDDLFNQYLRK</sequence>
<dbReference type="SFLD" id="SFLDS00003">
    <property type="entry name" value="Haloacid_Dehalogenase"/>
    <property type="match status" value="1"/>
</dbReference>
<dbReference type="SUPFAM" id="SSF56784">
    <property type="entry name" value="HAD-like"/>
    <property type="match status" value="1"/>
</dbReference>
<dbReference type="STRING" id="717606.PaecuDRAFT_1878"/>
<dbReference type="InterPro" id="IPR051540">
    <property type="entry name" value="S-2-haloacid_dehalogenase"/>
</dbReference>
<dbReference type="EMBL" id="AEDD01000004">
    <property type="protein sequence ID" value="EFM11432.1"/>
    <property type="molecule type" value="Genomic_DNA"/>
</dbReference>
<dbReference type="Proteomes" id="UP000005387">
    <property type="component" value="Unassembled WGS sequence"/>
</dbReference>
<dbReference type="InterPro" id="IPR023214">
    <property type="entry name" value="HAD_sf"/>
</dbReference>
<organism evidence="2 3">
    <name type="scientific">Paenibacillus curdlanolyticus YK9</name>
    <dbReference type="NCBI Taxonomy" id="717606"/>
    <lineage>
        <taxon>Bacteria</taxon>
        <taxon>Bacillati</taxon>
        <taxon>Bacillota</taxon>
        <taxon>Bacilli</taxon>
        <taxon>Bacillales</taxon>
        <taxon>Paenibacillaceae</taxon>
        <taxon>Paenibacillus</taxon>
    </lineage>
</organism>
<dbReference type="Gene3D" id="3.40.50.1000">
    <property type="entry name" value="HAD superfamily/HAD-like"/>
    <property type="match status" value="1"/>
</dbReference>
<dbReference type="PRINTS" id="PR00413">
    <property type="entry name" value="HADHALOGNASE"/>
</dbReference>
<dbReference type="RefSeq" id="WP_006037888.1">
    <property type="nucleotide sequence ID" value="NZ_AEDD01000004.1"/>
</dbReference>
<dbReference type="eggNOG" id="COG1011">
    <property type="taxonomic scope" value="Bacteria"/>
</dbReference>
<dbReference type="AlphaFoldDB" id="E0I8C7"/>
<dbReference type="GO" id="GO:0016787">
    <property type="term" value="F:hydrolase activity"/>
    <property type="evidence" value="ECO:0007669"/>
    <property type="project" value="UniProtKB-KW"/>
</dbReference>
<keyword evidence="1 2" id="KW-0378">Hydrolase</keyword>
<dbReference type="OrthoDB" id="9809962at2"/>
<dbReference type="NCBIfam" id="TIGR01509">
    <property type="entry name" value="HAD-SF-IA-v3"/>
    <property type="match status" value="1"/>
</dbReference>
<proteinExistence type="predicted"/>
<dbReference type="PANTHER" id="PTHR43316">
    <property type="entry name" value="HYDROLASE, HALOACID DELAHOGENASE-RELATED"/>
    <property type="match status" value="1"/>
</dbReference>
<dbReference type="PANTHER" id="PTHR43316:SF3">
    <property type="entry name" value="HALOACID DEHALOGENASE, TYPE II (AFU_ORTHOLOGUE AFUA_2G07750)-RELATED"/>
    <property type="match status" value="1"/>
</dbReference>
<dbReference type="SFLD" id="SFLDG01129">
    <property type="entry name" value="C1.5:_HAD__Beta-PGM__Phosphata"/>
    <property type="match status" value="1"/>
</dbReference>
<protein>
    <submittedName>
        <fullName evidence="2">HAD-superfamily hydrolase, subfamily IA, variant 3</fullName>
    </submittedName>
</protein>
<dbReference type="InterPro" id="IPR036412">
    <property type="entry name" value="HAD-like_sf"/>
</dbReference>
<evidence type="ECO:0000313" key="3">
    <source>
        <dbReference type="Proteomes" id="UP000005387"/>
    </source>
</evidence>
<accession>E0I8C7</accession>
<reference evidence="2 3" key="1">
    <citation type="submission" date="2010-07" db="EMBL/GenBank/DDBJ databases">
        <title>The draft genome of Paenibacillus curdlanolyticus YK9.</title>
        <authorList>
            <consortium name="US DOE Joint Genome Institute (JGI-PGF)"/>
            <person name="Lucas S."/>
            <person name="Copeland A."/>
            <person name="Lapidus A."/>
            <person name="Cheng J.-F."/>
            <person name="Bruce D."/>
            <person name="Goodwin L."/>
            <person name="Pitluck S."/>
            <person name="Land M.L."/>
            <person name="Hauser L."/>
            <person name="Chang Y.-J."/>
            <person name="Jeffries C."/>
            <person name="Anderson I.J."/>
            <person name="Johnson E."/>
            <person name="Loganathan U."/>
            <person name="Mulhopadhyay B."/>
            <person name="Kyrpides N."/>
            <person name="Woyke T.J."/>
        </authorList>
    </citation>
    <scope>NUCLEOTIDE SEQUENCE [LARGE SCALE GENOMIC DNA]</scope>
    <source>
        <strain evidence="2 3">YK9</strain>
    </source>
</reference>
<evidence type="ECO:0000256" key="1">
    <source>
        <dbReference type="ARBA" id="ARBA00022801"/>
    </source>
</evidence>
<evidence type="ECO:0000313" key="2">
    <source>
        <dbReference type="EMBL" id="EFM11432.1"/>
    </source>
</evidence>
<name>E0I8C7_9BACL</name>
<gene>
    <name evidence="2" type="ORF">PaecuDRAFT_1878</name>
</gene>
<keyword evidence="3" id="KW-1185">Reference proteome</keyword>
<dbReference type="Pfam" id="PF00702">
    <property type="entry name" value="Hydrolase"/>
    <property type="match status" value="1"/>
</dbReference>
<dbReference type="InterPro" id="IPR006439">
    <property type="entry name" value="HAD-SF_hydro_IA"/>
</dbReference>